<name>A0A4U9XKG3_9STRE</name>
<evidence type="ECO:0000313" key="5">
    <source>
        <dbReference type="EMBL" id="VTS13536.1"/>
    </source>
</evidence>
<dbReference type="InterPro" id="IPR036388">
    <property type="entry name" value="WH-like_DNA-bd_sf"/>
</dbReference>
<gene>
    <name evidence="5" type="primary">licR_1</name>
    <name evidence="5" type="ORF">NCTC5385_00172</name>
</gene>
<dbReference type="GO" id="GO:0006355">
    <property type="term" value="P:regulation of DNA-templated transcription"/>
    <property type="evidence" value="ECO:0007669"/>
    <property type="project" value="InterPro"/>
</dbReference>
<dbReference type="Pfam" id="PF08279">
    <property type="entry name" value="HTH_11"/>
    <property type="match status" value="1"/>
</dbReference>
<proteinExistence type="predicted"/>
<evidence type="ECO:0000256" key="2">
    <source>
        <dbReference type="ARBA" id="ARBA00023015"/>
    </source>
</evidence>
<dbReference type="PROSITE" id="PS51372">
    <property type="entry name" value="PRD_2"/>
    <property type="match status" value="2"/>
</dbReference>
<dbReference type="AlphaFoldDB" id="A0A4U9XKG3"/>
<keyword evidence="2" id="KW-0805">Transcription regulation</keyword>
<dbReference type="InterPro" id="IPR011608">
    <property type="entry name" value="PRD"/>
</dbReference>
<dbReference type="PANTHER" id="PTHR30185:SF18">
    <property type="entry name" value="TRANSCRIPTIONAL REGULATOR MTLR"/>
    <property type="match status" value="1"/>
</dbReference>
<dbReference type="EMBL" id="LR594035">
    <property type="protein sequence ID" value="VTS13536.1"/>
    <property type="molecule type" value="Genomic_DNA"/>
</dbReference>
<dbReference type="Pfam" id="PF00874">
    <property type="entry name" value="PRD"/>
    <property type="match status" value="2"/>
</dbReference>
<feature type="domain" description="PRD" evidence="4">
    <location>
        <begin position="198"/>
        <end position="307"/>
    </location>
</feature>
<dbReference type="Gene3D" id="1.10.10.10">
    <property type="entry name" value="Winged helix-like DNA-binding domain superfamily/Winged helix DNA-binding domain"/>
    <property type="match status" value="1"/>
</dbReference>
<dbReference type="CDD" id="cd05568">
    <property type="entry name" value="PTS_IIB_bgl_like"/>
    <property type="match status" value="1"/>
</dbReference>
<dbReference type="Proteomes" id="UP000304914">
    <property type="component" value="Chromosome"/>
</dbReference>
<dbReference type="SUPFAM" id="SSF63520">
    <property type="entry name" value="PTS-regulatory domain, PRD"/>
    <property type="match status" value="1"/>
</dbReference>
<evidence type="ECO:0000256" key="1">
    <source>
        <dbReference type="ARBA" id="ARBA00022737"/>
    </source>
</evidence>
<keyword evidence="3" id="KW-0804">Transcription</keyword>
<evidence type="ECO:0000313" key="6">
    <source>
        <dbReference type="Proteomes" id="UP000304914"/>
    </source>
</evidence>
<evidence type="ECO:0000259" key="4">
    <source>
        <dbReference type="PROSITE" id="PS51372"/>
    </source>
</evidence>
<dbReference type="InterPro" id="IPR050661">
    <property type="entry name" value="BglG_antiterminators"/>
</dbReference>
<dbReference type="Gene3D" id="1.10.1790.10">
    <property type="entry name" value="PRD domain"/>
    <property type="match status" value="1"/>
</dbReference>
<feature type="domain" description="PRD" evidence="4">
    <location>
        <begin position="311"/>
        <end position="418"/>
    </location>
</feature>
<dbReference type="InterPro" id="IPR013196">
    <property type="entry name" value="HTH_11"/>
</dbReference>
<dbReference type="InterPro" id="IPR036634">
    <property type="entry name" value="PRD_sf"/>
</dbReference>
<sequence length="555" mass="65230">MVLLLDKKSYDLLSYLIKLDKPQTVMAISKSLGQSRRKVYYHLEKINEALPEVVNQIISLPRIGILLDQKQKDACRFLLKDVTDYNYVMKSDERMKLSAIFIAISTQRVTIEKLMQINDVSRNTILNDLNELRETLATYEYSIQLHSTKSMGYYFECYPLTYLQFLYKILDDIYHGDNQTFLDFFNHKLEEHLAKTTYFSSDFTCFLNDYLSDSQVQLGKRINRQDSHFMVQILPFILLSYRNMRCDYQVIETLKKDFNLIWKRKEYYIAKDLAKELYKRFKLYLDDIEVGLVAMLMLSFRKDKDSHVESPDYDDMRTTLSHFIKALEDRFDLRFAHKQELVKQLTQHCKALIYRKKYGISSVNPLTEHIQKRYQTLYQETASCATILEEAWAICLSDDDLAFLTIHLGGELRNSLDKVEETRFIIVSDDGIAIQKIVLQQCSQYLKSEHILAVFTTEQFESVKDLLDVDVIITTNRDLDSPFTTITVDPILNDDHILSLIRLAKRQNINKESRFTDQLAKCISQYVADESENHGLKMEIEALIHRELLEDFKNN</sequence>
<keyword evidence="1" id="KW-0677">Repeat</keyword>
<accession>A0A4U9XKG3</accession>
<protein>
    <submittedName>
        <fullName evidence="5">Transcriptional antiterminator</fullName>
    </submittedName>
</protein>
<reference evidence="5 6" key="1">
    <citation type="submission" date="2019-05" db="EMBL/GenBank/DDBJ databases">
        <authorList>
            <consortium name="Pathogen Informatics"/>
        </authorList>
    </citation>
    <scope>NUCLEOTIDE SEQUENCE [LARGE SCALE GENOMIC DNA]</scope>
    <source>
        <strain evidence="5 6">NCTC5385</strain>
    </source>
</reference>
<evidence type="ECO:0000256" key="3">
    <source>
        <dbReference type="ARBA" id="ARBA00023163"/>
    </source>
</evidence>
<dbReference type="STRING" id="873448.STRPO_1267"/>
<dbReference type="RefSeq" id="WP_138067871.1">
    <property type="nucleotide sequence ID" value="NZ_LR594035.1"/>
</dbReference>
<dbReference type="PANTHER" id="PTHR30185">
    <property type="entry name" value="CRYPTIC BETA-GLUCOSIDE BGL OPERON ANTITERMINATOR"/>
    <property type="match status" value="1"/>
</dbReference>
<organism evidence="5 6">
    <name type="scientific">Streptococcus pseudoporcinus</name>
    <dbReference type="NCBI Taxonomy" id="361101"/>
    <lineage>
        <taxon>Bacteria</taxon>
        <taxon>Bacillati</taxon>
        <taxon>Bacillota</taxon>
        <taxon>Bacilli</taxon>
        <taxon>Lactobacillales</taxon>
        <taxon>Streptococcaceae</taxon>
        <taxon>Streptococcus</taxon>
    </lineage>
</organism>